<evidence type="ECO:0000256" key="7">
    <source>
        <dbReference type="ARBA" id="ARBA00022927"/>
    </source>
</evidence>
<evidence type="ECO:0000256" key="1">
    <source>
        <dbReference type="ARBA" id="ARBA00004249"/>
    </source>
</evidence>
<feature type="transmembrane region" description="Helical" evidence="11">
    <location>
        <begin position="12"/>
        <end position="31"/>
    </location>
</feature>
<proteinExistence type="inferred from homology"/>
<evidence type="ECO:0000256" key="10">
    <source>
        <dbReference type="RuleBase" id="RU003879"/>
    </source>
</evidence>
<dbReference type="Proteomes" id="UP000786183">
    <property type="component" value="Unassembled WGS sequence"/>
</dbReference>
<evidence type="ECO:0000313" key="13">
    <source>
        <dbReference type="Proteomes" id="UP000786183"/>
    </source>
</evidence>
<dbReference type="Pfam" id="PF02472">
    <property type="entry name" value="ExbD"/>
    <property type="match status" value="1"/>
</dbReference>
<dbReference type="PANTHER" id="PTHR30558">
    <property type="entry name" value="EXBD MEMBRANE COMPONENT OF PMF-DRIVEN MACROMOLECULE IMPORT SYSTEM"/>
    <property type="match status" value="1"/>
</dbReference>
<evidence type="ECO:0000256" key="6">
    <source>
        <dbReference type="ARBA" id="ARBA00022692"/>
    </source>
</evidence>
<keyword evidence="9 11" id="KW-0472">Membrane</keyword>
<keyword evidence="8 11" id="KW-1133">Transmembrane helix</keyword>
<keyword evidence="4" id="KW-1003">Cell membrane</keyword>
<name>A0ABS7WQM3_9BACT</name>
<evidence type="ECO:0000256" key="2">
    <source>
        <dbReference type="ARBA" id="ARBA00005811"/>
    </source>
</evidence>
<evidence type="ECO:0000256" key="4">
    <source>
        <dbReference type="ARBA" id="ARBA00022475"/>
    </source>
</evidence>
<dbReference type="Gene3D" id="3.30.420.270">
    <property type="match status" value="1"/>
</dbReference>
<keyword evidence="13" id="KW-1185">Reference proteome</keyword>
<evidence type="ECO:0000256" key="9">
    <source>
        <dbReference type="ARBA" id="ARBA00023136"/>
    </source>
</evidence>
<keyword evidence="7 10" id="KW-0653">Protein transport</keyword>
<keyword evidence="6 10" id="KW-0812">Transmembrane</keyword>
<organism evidence="12 13">
    <name type="scientific">Campylobacter canadensis</name>
    <dbReference type="NCBI Taxonomy" id="449520"/>
    <lineage>
        <taxon>Bacteria</taxon>
        <taxon>Pseudomonadati</taxon>
        <taxon>Campylobacterota</taxon>
        <taxon>Epsilonproteobacteria</taxon>
        <taxon>Campylobacterales</taxon>
        <taxon>Campylobacteraceae</taxon>
        <taxon>Campylobacter</taxon>
    </lineage>
</organism>
<comment type="similarity">
    <text evidence="2 10">Belongs to the ExbD/TolR family.</text>
</comment>
<reference evidence="12 13" key="1">
    <citation type="submission" date="2020-07" db="EMBL/GenBank/DDBJ databases">
        <title>Transfer of Campylobacter canadensis to the novel genus Avispirillum gen. nov., that also includes two novel species recovered from migratory waterfowl: Avispirillum anseris sp. nov. and Avispirillum brantae sp. nov.</title>
        <authorList>
            <person name="Miller W.G."/>
            <person name="Chapman M.H."/>
            <person name="Yee E."/>
            <person name="Inglis G.D."/>
        </authorList>
    </citation>
    <scope>NUCLEOTIDE SEQUENCE [LARGE SCALE GENOMIC DNA]</scope>
    <source>
        <strain evidence="12 13">L283</strain>
    </source>
</reference>
<evidence type="ECO:0000313" key="12">
    <source>
        <dbReference type="EMBL" id="MBZ7986637.1"/>
    </source>
</evidence>
<comment type="subcellular location">
    <subcellularLocation>
        <location evidence="1">Cell inner membrane</location>
        <topology evidence="1">Single-pass type II membrane protein</topology>
    </subcellularLocation>
    <subcellularLocation>
        <location evidence="10">Cell membrane</location>
        <topology evidence="10">Single-pass type II membrane protein</topology>
    </subcellularLocation>
</comment>
<evidence type="ECO:0000256" key="5">
    <source>
        <dbReference type="ARBA" id="ARBA00022519"/>
    </source>
</evidence>
<evidence type="ECO:0000256" key="8">
    <source>
        <dbReference type="ARBA" id="ARBA00022989"/>
    </source>
</evidence>
<keyword evidence="5" id="KW-0997">Cell inner membrane</keyword>
<comment type="caution">
    <text evidence="12">The sequence shown here is derived from an EMBL/GenBank/DDBJ whole genome shotgun (WGS) entry which is preliminary data.</text>
</comment>
<evidence type="ECO:0000256" key="3">
    <source>
        <dbReference type="ARBA" id="ARBA00022448"/>
    </source>
</evidence>
<dbReference type="InterPro" id="IPR003400">
    <property type="entry name" value="ExbD"/>
</dbReference>
<keyword evidence="3 10" id="KW-0813">Transport</keyword>
<gene>
    <name evidence="12" type="ORF">AVCANL283_00725</name>
</gene>
<dbReference type="RefSeq" id="WP_172232477.1">
    <property type="nucleotide sequence ID" value="NZ_CP035946.1"/>
</dbReference>
<dbReference type="EMBL" id="JACGBB010000001">
    <property type="protein sequence ID" value="MBZ7986637.1"/>
    <property type="molecule type" value="Genomic_DNA"/>
</dbReference>
<sequence length="123" mass="14113">MRKNDGLNLVPFIDIMLVLLCIILCISTFVVEKKIPLNLPNSNNSSSIDDKEKLFIDIDENGLIYIDKKELNKDELKNVLALKDKKISVILRADKNTQFNNFIIVLDILKEMEFNNFAVATQK</sequence>
<protein>
    <submittedName>
        <fullName evidence="12">Biopolymer transporter ExbD</fullName>
    </submittedName>
</protein>
<dbReference type="PANTHER" id="PTHR30558:SF12">
    <property type="entry name" value="BIOPOLYMER TRANSPORT PROTEIN EXBD"/>
    <property type="match status" value="1"/>
</dbReference>
<accession>A0ABS7WQM3</accession>
<evidence type="ECO:0000256" key="11">
    <source>
        <dbReference type="SAM" id="Phobius"/>
    </source>
</evidence>